<dbReference type="PANTHER" id="PTHR35024:SF4">
    <property type="entry name" value="POLYMER-FORMING CYTOSKELETAL PROTEIN"/>
    <property type="match status" value="1"/>
</dbReference>
<protein>
    <submittedName>
        <fullName evidence="2">Polymer-forming cytoskeletal protein</fullName>
    </submittedName>
</protein>
<dbReference type="Proteomes" id="UP001056539">
    <property type="component" value="Chromosome"/>
</dbReference>
<reference evidence="2" key="2">
    <citation type="submission" date="2022-06" db="EMBL/GenBank/DDBJ databases">
        <title>Thermospira aquatica gen. nov., sp. nov.</title>
        <authorList>
            <person name="Ben Ali Gam Z."/>
            <person name="Labat M."/>
        </authorList>
    </citation>
    <scope>NUCLEOTIDE SEQUENCE</scope>
    <source>
        <strain evidence="2">F1F22</strain>
    </source>
</reference>
<evidence type="ECO:0000256" key="1">
    <source>
        <dbReference type="ARBA" id="ARBA00044755"/>
    </source>
</evidence>
<keyword evidence="3" id="KW-1185">Reference proteome</keyword>
<comment type="similarity">
    <text evidence="1">Belongs to the bactofilin family.</text>
</comment>
<dbReference type="Pfam" id="PF04519">
    <property type="entry name" value="Bactofilin"/>
    <property type="match status" value="1"/>
</dbReference>
<dbReference type="EMBL" id="CP073355">
    <property type="protein sequence ID" value="URA10169.1"/>
    <property type="molecule type" value="Genomic_DNA"/>
</dbReference>
<sequence length="161" mass="17627">MPPKIEGQLNTIIGEGSAFQGKFFVHGSLQLDGKFEGELRVEEHLYVGETGKVKTQVLRAKKITVAGVVLGDLEALEEVKLLSTGRVLGNITVPQLSMEPGVVIKGSILITAGQKKEVEKLIEDAYNSGPSINFDAMFEEKKEKIPEILSSKEKEKDSKFL</sequence>
<dbReference type="AlphaFoldDB" id="A0AAX3BCX3"/>
<dbReference type="InterPro" id="IPR007607">
    <property type="entry name" value="BacA/B"/>
</dbReference>
<gene>
    <name evidence="2" type="ORF">KDW03_11925</name>
</gene>
<name>A0AAX3BCX3_9SPIR</name>
<evidence type="ECO:0000313" key="2">
    <source>
        <dbReference type="EMBL" id="URA10169.1"/>
    </source>
</evidence>
<proteinExistence type="inferred from homology"/>
<accession>A0AAX3BCX3</accession>
<reference evidence="2" key="1">
    <citation type="submission" date="2021-04" db="EMBL/GenBank/DDBJ databases">
        <authorList>
            <person name="Postec A."/>
        </authorList>
    </citation>
    <scope>NUCLEOTIDE SEQUENCE</scope>
    <source>
        <strain evidence="2">F1F22</strain>
    </source>
</reference>
<organism evidence="2 3">
    <name type="scientific">Thermospira aquatica</name>
    <dbReference type="NCBI Taxonomy" id="2828656"/>
    <lineage>
        <taxon>Bacteria</taxon>
        <taxon>Pseudomonadati</taxon>
        <taxon>Spirochaetota</taxon>
        <taxon>Spirochaetia</taxon>
        <taxon>Brevinematales</taxon>
        <taxon>Thermospiraceae</taxon>
        <taxon>Thermospira</taxon>
    </lineage>
</organism>
<dbReference type="KEGG" id="taqu:KDW03_11925"/>
<evidence type="ECO:0000313" key="3">
    <source>
        <dbReference type="Proteomes" id="UP001056539"/>
    </source>
</evidence>
<dbReference type="PANTHER" id="PTHR35024">
    <property type="entry name" value="HYPOTHETICAL CYTOSOLIC PROTEIN"/>
    <property type="match status" value="1"/>
</dbReference>